<dbReference type="Proteomes" id="UP001066276">
    <property type="component" value="Chromosome 8"/>
</dbReference>
<organism evidence="1 2">
    <name type="scientific">Pleurodeles waltl</name>
    <name type="common">Iberian ribbed newt</name>
    <dbReference type="NCBI Taxonomy" id="8319"/>
    <lineage>
        <taxon>Eukaryota</taxon>
        <taxon>Metazoa</taxon>
        <taxon>Chordata</taxon>
        <taxon>Craniata</taxon>
        <taxon>Vertebrata</taxon>
        <taxon>Euteleostomi</taxon>
        <taxon>Amphibia</taxon>
        <taxon>Batrachia</taxon>
        <taxon>Caudata</taxon>
        <taxon>Salamandroidea</taxon>
        <taxon>Salamandridae</taxon>
        <taxon>Pleurodelinae</taxon>
        <taxon>Pleurodeles</taxon>
    </lineage>
</organism>
<accession>A0AAV7NIW1</accession>
<dbReference type="EMBL" id="JANPWB010000012">
    <property type="protein sequence ID" value="KAJ1114604.1"/>
    <property type="molecule type" value="Genomic_DNA"/>
</dbReference>
<evidence type="ECO:0000313" key="1">
    <source>
        <dbReference type="EMBL" id="KAJ1114604.1"/>
    </source>
</evidence>
<dbReference type="AlphaFoldDB" id="A0AAV7NIW1"/>
<keyword evidence="2" id="KW-1185">Reference proteome</keyword>
<proteinExistence type="predicted"/>
<protein>
    <submittedName>
        <fullName evidence="1">Uncharacterized protein</fullName>
    </submittedName>
</protein>
<sequence length="207" mass="23161">MQSSSSSYEEEEVFSLLPWADEIYKAADASIHKAVPEAIASKEHLYRQVLEKYARFQAALKPEPPLSKRKLPGADQDAFGHLKRAFRAKRQPSLGTAGSTDKLLELPSYSSPHIVGADYSQEDSDEEAGPWRTWCPLALDDAPKAPADVLDLDKIIHSRSAEWTPADKEAKYIASCLSKPLVKEERRHLCAECPPFWHSSSGTRKRE</sequence>
<evidence type="ECO:0000313" key="2">
    <source>
        <dbReference type="Proteomes" id="UP001066276"/>
    </source>
</evidence>
<name>A0AAV7NIW1_PLEWA</name>
<comment type="caution">
    <text evidence="1">The sequence shown here is derived from an EMBL/GenBank/DDBJ whole genome shotgun (WGS) entry which is preliminary data.</text>
</comment>
<gene>
    <name evidence="1" type="ORF">NDU88_002839</name>
</gene>
<reference evidence="1" key="1">
    <citation type="journal article" date="2022" name="bioRxiv">
        <title>Sequencing and chromosome-scale assembly of the giantPleurodeles waltlgenome.</title>
        <authorList>
            <person name="Brown T."/>
            <person name="Elewa A."/>
            <person name="Iarovenko S."/>
            <person name="Subramanian E."/>
            <person name="Araus A.J."/>
            <person name="Petzold A."/>
            <person name="Susuki M."/>
            <person name="Suzuki K.-i.T."/>
            <person name="Hayashi T."/>
            <person name="Toyoda A."/>
            <person name="Oliveira C."/>
            <person name="Osipova E."/>
            <person name="Leigh N.D."/>
            <person name="Simon A."/>
            <person name="Yun M.H."/>
        </authorList>
    </citation>
    <scope>NUCLEOTIDE SEQUENCE</scope>
    <source>
        <strain evidence="1">20211129_DDA</strain>
        <tissue evidence="1">Liver</tissue>
    </source>
</reference>